<protein>
    <submittedName>
        <fullName evidence="1">Uncharacterized protein</fullName>
    </submittedName>
</protein>
<keyword evidence="2" id="KW-1185">Reference proteome</keyword>
<name>A0ACC2BMU9_DIPCM</name>
<dbReference type="Proteomes" id="UP001162992">
    <property type="component" value="Chromosome 14"/>
</dbReference>
<gene>
    <name evidence="1" type="ORF">O6H91_14G032300</name>
</gene>
<evidence type="ECO:0000313" key="1">
    <source>
        <dbReference type="EMBL" id="KAJ7531102.1"/>
    </source>
</evidence>
<sequence>MHLQQNILILTARKMTGSEYNLLSSVRDQAESTNSEDTIQPTQYNPDVIRSQLTNQISTSKENVAIMGNESVQASGLSIREEQTTADDKGSCISLSGKVFETDMLQDVVASLRVVKSVPPPPIPLCRLVVNEAIRTVQENITDLGMKFRTMGYPRELGTFFVSMKRVGESELEVD</sequence>
<accession>A0ACC2BMU9</accession>
<organism evidence="1 2">
    <name type="scientific">Diphasiastrum complanatum</name>
    <name type="common">Issler's clubmoss</name>
    <name type="synonym">Lycopodium complanatum</name>
    <dbReference type="NCBI Taxonomy" id="34168"/>
    <lineage>
        <taxon>Eukaryota</taxon>
        <taxon>Viridiplantae</taxon>
        <taxon>Streptophyta</taxon>
        <taxon>Embryophyta</taxon>
        <taxon>Tracheophyta</taxon>
        <taxon>Lycopodiopsida</taxon>
        <taxon>Lycopodiales</taxon>
        <taxon>Lycopodiaceae</taxon>
        <taxon>Lycopodioideae</taxon>
        <taxon>Diphasiastrum</taxon>
    </lineage>
</organism>
<dbReference type="EMBL" id="CM055105">
    <property type="protein sequence ID" value="KAJ7531102.1"/>
    <property type="molecule type" value="Genomic_DNA"/>
</dbReference>
<reference evidence="2" key="1">
    <citation type="journal article" date="2024" name="Proc. Natl. Acad. Sci. U.S.A.">
        <title>Extraordinary preservation of gene collinearity over three hundred million years revealed in homosporous lycophytes.</title>
        <authorList>
            <person name="Li C."/>
            <person name="Wickell D."/>
            <person name="Kuo L.Y."/>
            <person name="Chen X."/>
            <person name="Nie B."/>
            <person name="Liao X."/>
            <person name="Peng D."/>
            <person name="Ji J."/>
            <person name="Jenkins J."/>
            <person name="Williams M."/>
            <person name="Shu S."/>
            <person name="Plott C."/>
            <person name="Barry K."/>
            <person name="Rajasekar S."/>
            <person name="Grimwood J."/>
            <person name="Han X."/>
            <person name="Sun S."/>
            <person name="Hou Z."/>
            <person name="He W."/>
            <person name="Dai G."/>
            <person name="Sun C."/>
            <person name="Schmutz J."/>
            <person name="Leebens-Mack J.H."/>
            <person name="Li F.W."/>
            <person name="Wang L."/>
        </authorList>
    </citation>
    <scope>NUCLEOTIDE SEQUENCE [LARGE SCALE GENOMIC DNA]</scope>
    <source>
        <strain evidence="2">cv. PW_Plant_1</strain>
    </source>
</reference>
<proteinExistence type="predicted"/>
<comment type="caution">
    <text evidence="1">The sequence shown here is derived from an EMBL/GenBank/DDBJ whole genome shotgun (WGS) entry which is preliminary data.</text>
</comment>
<evidence type="ECO:0000313" key="2">
    <source>
        <dbReference type="Proteomes" id="UP001162992"/>
    </source>
</evidence>